<dbReference type="AlphaFoldDB" id="A0A3P7Z0T5"/>
<sequence length="116" mass="14025">MQILSNHFATNSKLQPRQEQQSITPQQSIQYTPQERQNDFYTESKSKESNCRASDTSINEENATKIPPIPPPHWDSNLHGQQQYRQHQQHDPIEEREQKDKYVFFLYQIYQKYWKK</sequence>
<accession>A0A3P7Z0T5</accession>
<feature type="region of interest" description="Disordered" evidence="1">
    <location>
        <begin position="1"/>
        <end position="97"/>
    </location>
</feature>
<proteinExistence type="predicted"/>
<evidence type="ECO:0000313" key="2">
    <source>
        <dbReference type="EMBL" id="VDO83579.1"/>
    </source>
</evidence>
<gene>
    <name evidence="2" type="ORF">OFLC_LOCUS12291</name>
</gene>
<feature type="compositionally biased region" description="Polar residues" evidence="1">
    <location>
        <begin position="1"/>
        <end position="35"/>
    </location>
</feature>
<organism evidence="2 3">
    <name type="scientific">Onchocerca flexuosa</name>
    <dbReference type="NCBI Taxonomy" id="387005"/>
    <lineage>
        <taxon>Eukaryota</taxon>
        <taxon>Metazoa</taxon>
        <taxon>Ecdysozoa</taxon>
        <taxon>Nematoda</taxon>
        <taxon>Chromadorea</taxon>
        <taxon>Rhabditida</taxon>
        <taxon>Spirurina</taxon>
        <taxon>Spiruromorpha</taxon>
        <taxon>Filarioidea</taxon>
        <taxon>Onchocercidae</taxon>
        <taxon>Onchocerca</taxon>
    </lineage>
</organism>
<reference evidence="2 3" key="1">
    <citation type="submission" date="2018-11" db="EMBL/GenBank/DDBJ databases">
        <authorList>
            <consortium name="Pathogen Informatics"/>
        </authorList>
    </citation>
    <scope>NUCLEOTIDE SEQUENCE [LARGE SCALE GENOMIC DNA]</scope>
</reference>
<feature type="compositionally biased region" description="Basic and acidic residues" evidence="1">
    <location>
        <begin position="88"/>
        <end position="97"/>
    </location>
</feature>
<name>A0A3P7Z0T5_9BILA</name>
<evidence type="ECO:0000256" key="1">
    <source>
        <dbReference type="SAM" id="MobiDB-lite"/>
    </source>
</evidence>
<dbReference type="EMBL" id="UZAJ01018897">
    <property type="protein sequence ID" value="VDO83579.1"/>
    <property type="molecule type" value="Genomic_DNA"/>
</dbReference>
<dbReference type="Proteomes" id="UP000267606">
    <property type="component" value="Unassembled WGS sequence"/>
</dbReference>
<keyword evidence="3" id="KW-1185">Reference proteome</keyword>
<feature type="compositionally biased region" description="Basic and acidic residues" evidence="1">
    <location>
        <begin position="36"/>
        <end position="50"/>
    </location>
</feature>
<feature type="compositionally biased region" description="Polar residues" evidence="1">
    <location>
        <begin position="51"/>
        <end position="61"/>
    </location>
</feature>
<protein>
    <submittedName>
        <fullName evidence="2">Uncharacterized protein</fullName>
    </submittedName>
</protein>
<evidence type="ECO:0000313" key="3">
    <source>
        <dbReference type="Proteomes" id="UP000267606"/>
    </source>
</evidence>